<name>A0A0E9W6H4_ANGAN</name>
<sequence length="50" mass="5568">MMSCLSVTLLNFNGNPGAFIGLAGKMYRSQQQLANWVDTEELFADTRSLQ</sequence>
<dbReference type="AlphaFoldDB" id="A0A0E9W6H4"/>
<accession>A0A0E9W6H4</accession>
<protein>
    <submittedName>
        <fullName evidence="1">Uncharacterized protein</fullName>
    </submittedName>
</protein>
<reference evidence="1" key="2">
    <citation type="journal article" date="2015" name="Fish Shellfish Immunol.">
        <title>Early steps in the European eel (Anguilla anguilla)-Vibrio vulnificus interaction in the gills: Role of the RtxA13 toxin.</title>
        <authorList>
            <person name="Callol A."/>
            <person name="Pajuelo D."/>
            <person name="Ebbesson L."/>
            <person name="Teles M."/>
            <person name="MacKenzie S."/>
            <person name="Amaro C."/>
        </authorList>
    </citation>
    <scope>NUCLEOTIDE SEQUENCE</scope>
</reference>
<evidence type="ECO:0000313" key="1">
    <source>
        <dbReference type="EMBL" id="JAH85974.1"/>
    </source>
</evidence>
<organism evidence="1">
    <name type="scientific">Anguilla anguilla</name>
    <name type="common">European freshwater eel</name>
    <name type="synonym">Muraena anguilla</name>
    <dbReference type="NCBI Taxonomy" id="7936"/>
    <lineage>
        <taxon>Eukaryota</taxon>
        <taxon>Metazoa</taxon>
        <taxon>Chordata</taxon>
        <taxon>Craniata</taxon>
        <taxon>Vertebrata</taxon>
        <taxon>Euteleostomi</taxon>
        <taxon>Actinopterygii</taxon>
        <taxon>Neopterygii</taxon>
        <taxon>Teleostei</taxon>
        <taxon>Anguilliformes</taxon>
        <taxon>Anguillidae</taxon>
        <taxon>Anguilla</taxon>
    </lineage>
</organism>
<dbReference type="EMBL" id="GBXM01022603">
    <property type="protein sequence ID" value="JAH85974.1"/>
    <property type="molecule type" value="Transcribed_RNA"/>
</dbReference>
<proteinExistence type="predicted"/>
<reference evidence="1" key="1">
    <citation type="submission" date="2014-11" db="EMBL/GenBank/DDBJ databases">
        <authorList>
            <person name="Amaro Gonzalez C."/>
        </authorList>
    </citation>
    <scope>NUCLEOTIDE SEQUENCE</scope>
</reference>